<keyword evidence="3" id="KW-1185">Reference proteome</keyword>
<name>A0AA88AFT4_FICCA</name>
<feature type="region of interest" description="Disordered" evidence="1">
    <location>
        <begin position="35"/>
        <end position="62"/>
    </location>
</feature>
<proteinExistence type="predicted"/>
<comment type="caution">
    <text evidence="2">The sequence shown here is derived from an EMBL/GenBank/DDBJ whole genome shotgun (WGS) entry which is preliminary data.</text>
</comment>
<gene>
    <name evidence="2" type="ORF">TIFTF001_021359</name>
</gene>
<reference evidence="2" key="1">
    <citation type="submission" date="2023-07" db="EMBL/GenBank/DDBJ databases">
        <title>draft genome sequence of fig (Ficus carica).</title>
        <authorList>
            <person name="Takahashi T."/>
            <person name="Nishimura K."/>
        </authorList>
    </citation>
    <scope>NUCLEOTIDE SEQUENCE</scope>
</reference>
<dbReference type="Proteomes" id="UP001187192">
    <property type="component" value="Unassembled WGS sequence"/>
</dbReference>
<dbReference type="AlphaFoldDB" id="A0AA88AFT4"/>
<protein>
    <submittedName>
        <fullName evidence="2">Uncharacterized protein</fullName>
    </submittedName>
</protein>
<dbReference type="EMBL" id="BTGU01000041">
    <property type="protein sequence ID" value="GMN52202.1"/>
    <property type="molecule type" value="Genomic_DNA"/>
</dbReference>
<evidence type="ECO:0000313" key="3">
    <source>
        <dbReference type="Proteomes" id="UP001187192"/>
    </source>
</evidence>
<organism evidence="2 3">
    <name type="scientific">Ficus carica</name>
    <name type="common">Common fig</name>
    <dbReference type="NCBI Taxonomy" id="3494"/>
    <lineage>
        <taxon>Eukaryota</taxon>
        <taxon>Viridiplantae</taxon>
        <taxon>Streptophyta</taxon>
        <taxon>Embryophyta</taxon>
        <taxon>Tracheophyta</taxon>
        <taxon>Spermatophyta</taxon>
        <taxon>Magnoliopsida</taxon>
        <taxon>eudicotyledons</taxon>
        <taxon>Gunneridae</taxon>
        <taxon>Pentapetalae</taxon>
        <taxon>rosids</taxon>
        <taxon>fabids</taxon>
        <taxon>Rosales</taxon>
        <taxon>Moraceae</taxon>
        <taxon>Ficeae</taxon>
        <taxon>Ficus</taxon>
    </lineage>
</organism>
<sequence>MQKKTNFDGNADLHIGQCLRGDRMASSMMAVGAASDVVSHKERERTRSLGNQPPPALPCANLHPPSLILSAIQPVKPPSQHQPPPIPLC</sequence>
<feature type="compositionally biased region" description="Basic and acidic residues" evidence="1">
    <location>
        <begin position="38"/>
        <end position="47"/>
    </location>
</feature>
<evidence type="ECO:0000256" key="1">
    <source>
        <dbReference type="SAM" id="MobiDB-lite"/>
    </source>
</evidence>
<evidence type="ECO:0000313" key="2">
    <source>
        <dbReference type="EMBL" id="GMN52202.1"/>
    </source>
</evidence>
<accession>A0AA88AFT4</accession>